<dbReference type="EMBL" id="FTRV01000009">
    <property type="protein sequence ID" value="SPM27136.1"/>
    <property type="molecule type" value="Genomic_DNA"/>
</dbReference>
<dbReference type="STRING" id="1841859.GCA_900157385_00607"/>
<protein>
    <submittedName>
        <fullName evidence="2">Phosphatidylglycerophosphate synthase</fullName>
    </submittedName>
</protein>
<gene>
    <name evidence="2" type="ORF">MTAB308_611</name>
</gene>
<dbReference type="GO" id="GO:0016780">
    <property type="term" value="F:phosphotransferase activity, for other substituted phosphate groups"/>
    <property type="evidence" value="ECO:0007669"/>
    <property type="project" value="InterPro"/>
</dbReference>
<dbReference type="GO" id="GO:0016020">
    <property type="term" value="C:membrane"/>
    <property type="evidence" value="ECO:0007669"/>
    <property type="project" value="InterPro"/>
</dbReference>
<proteinExistence type="predicted"/>
<keyword evidence="3" id="KW-1185">Reference proteome</keyword>
<dbReference type="Pfam" id="PF01066">
    <property type="entry name" value="CDP-OH_P_transf"/>
    <property type="match status" value="1"/>
</dbReference>
<keyword evidence="1" id="KW-0812">Transmembrane</keyword>
<feature type="transmembrane region" description="Helical" evidence="1">
    <location>
        <begin position="103"/>
        <end position="124"/>
    </location>
</feature>
<feature type="transmembrane region" description="Helical" evidence="1">
    <location>
        <begin position="189"/>
        <end position="212"/>
    </location>
</feature>
<accession>A0A2U3N6J4</accession>
<dbReference type="InterPro" id="IPR000462">
    <property type="entry name" value="CDP-OH_P_trans"/>
</dbReference>
<keyword evidence="1" id="KW-0472">Membrane</keyword>
<evidence type="ECO:0000313" key="2">
    <source>
        <dbReference type="EMBL" id="SPM27136.1"/>
    </source>
</evidence>
<dbReference type="AlphaFoldDB" id="A0A2U3N6J4"/>
<dbReference type="Gene3D" id="1.20.120.1760">
    <property type="match status" value="1"/>
</dbReference>
<dbReference type="Proteomes" id="UP000241595">
    <property type="component" value="Unassembled WGS sequence"/>
</dbReference>
<evidence type="ECO:0000256" key="1">
    <source>
        <dbReference type="SAM" id="Phobius"/>
    </source>
</evidence>
<sequence length="282" mass="29464">VSTDLDNAPTLRMRSIGALTPTSEPRIAHRGCYTTGSRALAATDTTTLSRLQVVGGAVVPLPTGSPERAPRKWQGLYALKPWYTRRLTPIVNVAVARGISPDVFTAAGVAAAGAAGVTVALGWWPLAALFLALRLAGANLDGAVARARGVSRPWGFVVNEIGDRASDLLTFAGLAVWAARQRGPGLHWLSWPVLMVLVAALAATLPTFASLAAAAAGAQRRNGGPLGKTERCLFVLLATAFPVILPVVSTQLVNGSLITATLRLRAARRELAAKRRGEEAAS</sequence>
<name>A0A2U3N6J4_9MYCO</name>
<dbReference type="GO" id="GO:0008654">
    <property type="term" value="P:phospholipid biosynthetic process"/>
    <property type="evidence" value="ECO:0007669"/>
    <property type="project" value="InterPro"/>
</dbReference>
<feature type="non-terminal residue" evidence="2">
    <location>
        <position position="1"/>
    </location>
</feature>
<dbReference type="InterPro" id="IPR043130">
    <property type="entry name" value="CDP-OH_PTrfase_TM_dom"/>
</dbReference>
<feature type="transmembrane region" description="Helical" evidence="1">
    <location>
        <begin position="233"/>
        <end position="253"/>
    </location>
</feature>
<reference evidence="2 3" key="1">
    <citation type="submission" date="2017-01" db="EMBL/GenBank/DDBJ databases">
        <authorList>
            <consortium name="Urmite Genomes"/>
        </authorList>
    </citation>
    <scope>NUCLEOTIDE SEQUENCE [LARGE SCALE GENOMIC DNA]</scope>
    <source>
        <strain evidence="2 3">AB308</strain>
    </source>
</reference>
<evidence type="ECO:0000313" key="3">
    <source>
        <dbReference type="Proteomes" id="UP000241595"/>
    </source>
</evidence>
<keyword evidence="1" id="KW-1133">Transmembrane helix</keyword>
<organism evidence="2 3">
    <name type="scientific">Mycobacterium terramassiliense</name>
    <dbReference type="NCBI Taxonomy" id="1841859"/>
    <lineage>
        <taxon>Bacteria</taxon>
        <taxon>Bacillati</taxon>
        <taxon>Actinomycetota</taxon>
        <taxon>Actinomycetes</taxon>
        <taxon>Mycobacteriales</taxon>
        <taxon>Mycobacteriaceae</taxon>
        <taxon>Mycobacterium</taxon>
    </lineage>
</organism>